<organism evidence="2 3">
    <name type="scientific">Photorhabdus temperata J3</name>
    <dbReference type="NCBI Taxonomy" id="1389415"/>
    <lineage>
        <taxon>Bacteria</taxon>
        <taxon>Pseudomonadati</taxon>
        <taxon>Pseudomonadota</taxon>
        <taxon>Gammaproteobacteria</taxon>
        <taxon>Enterobacterales</taxon>
        <taxon>Morganellaceae</taxon>
        <taxon>Photorhabdus</taxon>
    </lineage>
</organism>
<sequence>MNISTKNHDAKLPLQGENNIKQCKNRDNDREINNNRDKSEYENYPELSQWTYRF</sequence>
<evidence type="ECO:0000256" key="1">
    <source>
        <dbReference type="SAM" id="MobiDB-lite"/>
    </source>
</evidence>
<dbReference type="Proteomes" id="UP000017133">
    <property type="component" value="Unassembled WGS sequence"/>
</dbReference>
<dbReference type="RefSeq" id="WP_021323988.1">
    <property type="nucleotide sequence ID" value="NZ_AXDT01000083.1"/>
</dbReference>
<dbReference type="AlphaFoldDB" id="U7QYT9"/>
<name>U7QYT9_PHOTE</name>
<reference evidence="2 3" key="1">
    <citation type="submission" date="2013-10" db="EMBL/GenBank/DDBJ databases">
        <title>Whole Genome Shotgun Sequence of Photorhabdus temperata J3.</title>
        <authorList>
            <person name="Park G.-S."/>
            <person name="Hong S.-J."/>
            <person name="Shin J.-H."/>
        </authorList>
    </citation>
    <scope>NUCLEOTIDE SEQUENCE [LARGE SCALE GENOMIC DNA]</scope>
    <source>
        <strain evidence="2 3">J3</strain>
    </source>
</reference>
<dbReference type="EMBL" id="AXDT01000083">
    <property type="protein sequence ID" value="ERT13244.1"/>
    <property type="molecule type" value="Genomic_DNA"/>
</dbReference>
<evidence type="ECO:0000313" key="2">
    <source>
        <dbReference type="EMBL" id="ERT13244.1"/>
    </source>
</evidence>
<proteinExistence type="predicted"/>
<feature type="compositionally biased region" description="Basic and acidic residues" evidence="1">
    <location>
        <begin position="1"/>
        <end position="11"/>
    </location>
</feature>
<feature type="region of interest" description="Disordered" evidence="1">
    <location>
        <begin position="1"/>
        <end position="20"/>
    </location>
</feature>
<evidence type="ECO:0000313" key="3">
    <source>
        <dbReference type="Proteomes" id="UP000017133"/>
    </source>
</evidence>
<comment type="caution">
    <text evidence="2">The sequence shown here is derived from an EMBL/GenBank/DDBJ whole genome shotgun (WGS) entry which is preliminary data.</text>
</comment>
<dbReference type="PATRIC" id="fig|1389415.4.peg.1967"/>
<gene>
    <name evidence="2" type="ORF">O185_09825</name>
</gene>
<accession>U7QYT9</accession>
<keyword evidence="3" id="KW-1185">Reference proteome</keyword>
<protein>
    <submittedName>
        <fullName evidence="2">Uncharacterized protein</fullName>
    </submittedName>
</protein>